<comment type="caution">
    <text evidence="6">The sequence shown here is derived from an EMBL/GenBank/DDBJ whole genome shotgun (WGS) entry which is preliminary data.</text>
</comment>
<dbReference type="GO" id="GO:0051082">
    <property type="term" value="F:unfolded protein binding"/>
    <property type="evidence" value="ECO:0007669"/>
    <property type="project" value="InterPro"/>
</dbReference>
<evidence type="ECO:0000256" key="3">
    <source>
        <dbReference type="ARBA" id="ARBA00023157"/>
    </source>
</evidence>
<dbReference type="InterPro" id="IPR016153">
    <property type="entry name" value="Heat_shock_Hsp33_N"/>
</dbReference>
<keyword evidence="4" id="KW-0143">Chaperone</keyword>
<gene>
    <name evidence="6" type="ORF">HNQ65_004040</name>
</gene>
<dbReference type="EMBL" id="JACHIG010000009">
    <property type="protein sequence ID" value="MBB5034446.1"/>
    <property type="molecule type" value="Genomic_DNA"/>
</dbReference>
<dbReference type="AlphaFoldDB" id="A0A7W8DM23"/>
<evidence type="ECO:0000256" key="5">
    <source>
        <dbReference type="ARBA" id="ARBA00023284"/>
    </source>
</evidence>
<dbReference type="GO" id="GO:0005737">
    <property type="term" value="C:cytoplasm"/>
    <property type="evidence" value="ECO:0007669"/>
    <property type="project" value="InterPro"/>
</dbReference>
<proteinExistence type="predicted"/>
<dbReference type="InterPro" id="IPR000397">
    <property type="entry name" value="Heat_shock_Hsp33"/>
</dbReference>
<evidence type="ECO:0000313" key="7">
    <source>
        <dbReference type="Proteomes" id="UP000590740"/>
    </source>
</evidence>
<sequence length="265" mass="30468">MSQMLEPDLSVVDLRSYFVRKRNALLVRGRFSPLYLDYYLHLMQHGIQNKESLDQMLKDALAGLALHLCSRPQDESCAWTIHVKEPQRANLFVTGSTRPGRVTGRVFTEDVRQEGEALFIAQTTRPEHPTRQSMIEFQGSDMLKAVETFYTTSEQRLTRFFRLEEEEFVQISAEPDCDEEWLAALTLEQVLALETDEHLTLLETRGYVFECGCSVERLMPIILRLPKDDLDHIFADGVAIITCPRCGAVFRTAKESFEQWRSANS</sequence>
<evidence type="ECO:0000256" key="2">
    <source>
        <dbReference type="ARBA" id="ARBA00022833"/>
    </source>
</evidence>
<keyword evidence="2" id="KW-0862">Zinc</keyword>
<dbReference type="Proteomes" id="UP000590740">
    <property type="component" value="Unassembled WGS sequence"/>
</dbReference>
<dbReference type="RefSeq" id="WP_246438441.1">
    <property type="nucleotide sequence ID" value="NZ_JACHIG010000009.1"/>
</dbReference>
<evidence type="ECO:0000313" key="6">
    <source>
        <dbReference type="EMBL" id="MBB5034446.1"/>
    </source>
</evidence>
<keyword evidence="7" id="KW-1185">Reference proteome</keyword>
<keyword evidence="5" id="KW-0676">Redox-active center</keyword>
<keyword evidence="1" id="KW-0963">Cytoplasm</keyword>
<name>A0A7W8DM23_9BACT</name>
<evidence type="ECO:0000256" key="1">
    <source>
        <dbReference type="ARBA" id="ARBA00022490"/>
    </source>
</evidence>
<dbReference type="GO" id="GO:0006457">
    <property type="term" value="P:protein folding"/>
    <property type="evidence" value="ECO:0007669"/>
    <property type="project" value="InterPro"/>
</dbReference>
<dbReference type="Pfam" id="PF01430">
    <property type="entry name" value="HSP33"/>
    <property type="match status" value="1"/>
</dbReference>
<dbReference type="Gene3D" id="3.90.1280.10">
    <property type="entry name" value="HSP33 redox switch-like"/>
    <property type="match status" value="1"/>
</dbReference>
<dbReference type="InterPro" id="IPR016154">
    <property type="entry name" value="Heat_shock_Hsp33_C"/>
</dbReference>
<organism evidence="6 7">
    <name type="scientific">Prosthecobacter vanneervenii</name>
    <dbReference type="NCBI Taxonomy" id="48466"/>
    <lineage>
        <taxon>Bacteria</taxon>
        <taxon>Pseudomonadati</taxon>
        <taxon>Verrucomicrobiota</taxon>
        <taxon>Verrucomicrobiia</taxon>
        <taxon>Verrucomicrobiales</taxon>
        <taxon>Verrucomicrobiaceae</taxon>
        <taxon>Prosthecobacter</taxon>
    </lineage>
</organism>
<dbReference type="SUPFAM" id="SSF64397">
    <property type="entry name" value="Hsp33 domain"/>
    <property type="match status" value="1"/>
</dbReference>
<reference evidence="6 7" key="1">
    <citation type="submission" date="2020-08" db="EMBL/GenBank/DDBJ databases">
        <title>Genomic Encyclopedia of Type Strains, Phase IV (KMG-IV): sequencing the most valuable type-strain genomes for metagenomic binning, comparative biology and taxonomic classification.</title>
        <authorList>
            <person name="Goeker M."/>
        </authorList>
    </citation>
    <scope>NUCLEOTIDE SEQUENCE [LARGE SCALE GENOMIC DNA]</scope>
    <source>
        <strain evidence="6 7">DSM 12252</strain>
    </source>
</reference>
<evidence type="ECO:0000256" key="4">
    <source>
        <dbReference type="ARBA" id="ARBA00023186"/>
    </source>
</evidence>
<dbReference type="SUPFAM" id="SSF118352">
    <property type="entry name" value="HSP33 redox switch-like"/>
    <property type="match status" value="1"/>
</dbReference>
<accession>A0A7W8DM23</accession>
<protein>
    <submittedName>
        <fullName evidence="6">Molecular chaperone Hsp33</fullName>
    </submittedName>
</protein>
<keyword evidence="3" id="KW-1015">Disulfide bond</keyword>